<evidence type="ECO:0000313" key="2">
    <source>
        <dbReference type="EnsemblPlants" id="Ma05_p07400.1"/>
    </source>
</evidence>
<accession>A0A804J1X8</accession>
<dbReference type="InParanoid" id="A0A804J1X8"/>
<proteinExistence type="predicted"/>
<reference evidence="1" key="1">
    <citation type="submission" date="2021-03" db="EMBL/GenBank/DDBJ databases">
        <authorList>
            <consortium name="Genoscope - CEA"/>
            <person name="William W."/>
        </authorList>
    </citation>
    <scope>NUCLEOTIDE SEQUENCE</scope>
    <source>
        <strain evidence="1">Doubled-haploid Pahang</strain>
    </source>
</reference>
<reference evidence="2" key="2">
    <citation type="submission" date="2021-05" db="UniProtKB">
        <authorList>
            <consortium name="EnsemblPlants"/>
        </authorList>
    </citation>
    <scope>IDENTIFICATION</scope>
    <source>
        <strain evidence="2">subsp. malaccensis</strain>
    </source>
</reference>
<dbReference type="EMBL" id="HG996470">
    <property type="protein sequence ID" value="CAG1837796.1"/>
    <property type="molecule type" value="Genomic_DNA"/>
</dbReference>
<gene>
    <name evidence="1" type="ORF">GSMUA_259730.1</name>
</gene>
<dbReference type="EnsemblPlants" id="Ma05_t07400.1">
    <property type="protein sequence ID" value="Ma05_p07400.1"/>
    <property type="gene ID" value="Ma05_g07400"/>
</dbReference>
<keyword evidence="3" id="KW-1185">Reference proteome</keyword>
<name>A0A804J1X8_MUSAM</name>
<protein>
    <submittedName>
        <fullName evidence="1">(wild Malaysian banana) hypothetical protein</fullName>
    </submittedName>
</protein>
<sequence>MFTGTCLHQLSLTSDGLECLVHPIKSNFALMISWKLLACFCRRFCCVKDMVSLTIIFFCLL</sequence>
<organism evidence="2 3">
    <name type="scientific">Musa acuminata subsp. malaccensis</name>
    <name type="common">Wild banana</name>
    <name type="synonym">Musa malaccensis</name>
    <dbReference type="NCBI Taxonomy" id="214687"/>
    <lineage>
        <taxon>Eukaryota</taxon>
        <taxon>Viridiplantae</taxon>
        <taxon>Streptophyta</taxon>
        <taxon>Embryophyta</taxon>
        <taxon>Tracheophyta</taxon>
        <taxon>Spermatophyta</taxon>
        <taxon>Magnoliopsida</taxon>
        <taxon>Liliopsida</taxon>
        <taxon>Zingiberales</taxon>
        <taxon>Musaceae</taxon>
        <taxon>Musa</taxon>
    </lineage>
</organism>
<evidence type="ECO:0000313" key="1">
    <source>
        <dbReference type="EMBL" id="CAG1837796.1"/>
    </source>
</evidence>
<evidence type="ECO:0000313" key="3">
    <source>
        <dbReference type="Proteomes" id="UP000012960"/>
    </source>
</evidence>
<dbReference type="AlphaFoldDB" id="A0A804J1X8"/>
<dbReference type="Gramene" id="Ma05_t07400.1">
    <property type="protein sequence ID" value="Ma05_p07400.1"/>
    <property type="gene ID" value="Ma05_g07400"/>
</dbReference>
<dbReference type="Proteomes" id="UP000012960">
    <property type="component" value="Unplaced"/>
</dbReference>